<dbReference type="OrthoDB" id="6753365at2759"/>
<comment type="caution">
    <text evidence="1">The sequence shown here is derived from an EMBL/GenBank/DDBJ whole genome shotgun (WGS) entry which is preliminary data.</text>
</comment>
<proteinExistence type="predicted"/>
<dbReference type="EMBL" id="CAKOFQ010007499">
    <property type="protein sequence ID" value="CAH2002566.1"/>
    <property type="molecule type" value="Genomic_DNA"/>
</dbReference>
<accession>A0A9P0LVL9</accession>
<protein>
    <submittedName>
        <fullName evidence="1">Uncharacterized protein</fullName>
    </submittedName>
</protein>
<organism evidence="1 2">
    <name type="scientific">Acanthoscelides obtectus</name>
    <name type="common">Bean weevil</name>
    <name type="synonym">Bruchus obtectus</name>
    <dbReference type="NCBI Taxonomy" id="200917"/>
    <lineage>
        <taxon>Eukaryota</taxon>
        <taxon>Metazoa</taxon>
        <taxon>Ecdysozoa</taxon>
        <taxon>Arthropoda</taxon>
        <taxon>Hexapoda</taxon>
        <taxon>Insecta</taxon>
        <taxon>Pterygota</taxon>
        <taxon>Neoptera</taxon>
        <taxon>Endopterygota</taxon>
        <taxon>Coleoptera</taxon>
        <taxon>Polyphaga</taxon>
        <taxon>Cucujiformia</taxon>
        <taxon>Chrysomeloidea</taxon>
        <taxon>Chrysomelidae</taxon>
        <taxon>Bruchinae</taxon>
        <taxon>Bruchini</taxon>
        <taxon>Acanthoscelides</taxon>
    </lineage>
</organism>
<reference evidence="1" key="1">
    <citation type="submission" date="2022-03" db="EMBL/GenBank/DDBJ databases">
        <authorList>
            <person name="Sayadi A."/>
        </authorList>
    </citation>
    <scope>NUCLEOTIDE SEQUENCE</scope>
</reference>
<name>A0A9P0LVL9_ACAOB</name>
<gene>
    <name evidence="1" type="ORF">ACAOBT_LOCUS26852</name>
</gene>
<dbReference type="Proteomes" id="UP001152888">
    <property type="component" value="Unassembled WGS sequence"/>
</dbReference>
<dbReference type="AlphaFoldDB" id="A0A9P0LVL9"/>
<evidence type="ECO:0000313" key="2">
    <source>
        <dbReference type="Proteomes" id="UP001152888"/>
    </source>
</evidence>
<evidence type="ECO:0000313" key="1">
    <source>
        <dbReference type="EMBL" id="CAH2002566.1"/>
    </source>
</evidence>
<sequence>MRLYAFSNNRAATSWKSELASGLEDNCAKRKGDRPYVVHEMSHDKFIDWKSYVDRNMTIRKEDLKGEAVS</sequence>
<keyword evidence="2" id="KW-1185">Reference proteome</keyword>